<reference evidence="1 2" key="1">
    <citation type="submission" date="2017-08" db="EMBL/GenBank/DDBJ databases">
        <title>Reclassification of Bisgaard taxon 37 and 44.</title>
        <authorList>
            <person name="Christensen H."/>
        </authorList>
    </citation>
    <scope>NUCLEOTIDE SEQUENCE [LARGE SCALE GENOMIC DNA]</scope>
    <source>
        <strain evidence="1 2">B96_3</strain>
    </source>
</reference>
<evidence type="ECO:0000313" key="1">
    <source>
        <dbReference type="EMBL" id="RIY32362.1"/>
    </source>
</evidence>
<dbReference type="Proteomes" id="UP000265691">
    <property type="component" value="Unassembled WGS sequence"/>
</dbReference>
<dbReference type="EMBL" id="NRHC01000059">
    <property type="protein sequence ID" value="RIY32362.1"/>
    <property type="molecule type" value="Genomic_DNA"/>
</dbReference>
<dbReference type="AlphaFoldDB" id="A0A3A1Y209"/>
<comment type="caution">
    <text evidence="1">The sequence shown here is derived from an EMBL/GenBank/DDBJ whole genome shotgun (WGS) entry which is preliminary data.</text>
</comment>
<name>A0A3A1Y209_9GAMM</name>
<protein>
    <submittedName>
        <fullName evidence="1">Uncharacterized protein</fullName>
    </submittedName>
</protein>
<proteinExistence type="predicted"/>
<sequence>MLNQLSNKTISSYKNQLSLNLNFVDNSSIDSLDEINRSRIAHFESLVSPLKKQLDMLQNFQSSTQNIIEEITTTLNSNIYAMLGNNSSCYLSLDCILEDNSEDKTDFIDISVPSKSLSLSKDKGFLKYLDIQLIDPKLKVKFKETGNINQPNFSFQLSVKAEDTEDKTYESNLVILNENEVDNSVDYALKATFKLKDFVTDLSSARGINFGDLTNFYFLDGKGKDHLVYNRKTKKYKNIHWYIK</sequence>
<organism evidence="1 2">
    <name type="scientific">Psittacicella hinzii</name>
    <dbReference type="NCBI Taxonomy" id="2028575"/>
    <lineage>
        <taxon>Bacteria</taxon>
        <taxon>Pseudomonadati</taxon>
        <taxon>Pseudomonadota</taxon>
        <taxon>Gammaproteobacteria</taxon>
        <taxon>Pasteurellales</taxon>
        <taxon>Psittacicellaceae</taxon>
        <taxon>Psittacicella</taxon>
    </lineage>
</organism>
<keyword evidence="2" id="KW-1185">Reference proteome</keyword>
<accession>A0A3A1Y209</accession>
<evidence type="ECO:0000313" key="2">
    <source>
        <dbReference type="Proteomes" id="UP000265691"/>
    </source>
</evidence>
<gene>
    <name evidence="1" type="ORF">CKF54_05035</name>
</gene>